<evidence type="ECO:0000313" key="8">
    <source>
        <dbReference type="EMBL" id="OGY26485.1"/>
    </source>
</evidence>
<dbReference type="InterPro" id="IPR036402">
    <property type="entry name" value="EF-Ts_dimer_sf"/>
</dbReference>
<organism evidence="8 9">
    <name type="scientific">Candidatus Woykebacteria bacterium RBG_16_43_9</name>
    <dbReference type="NCBI Taxonomy" id="1802596"/>
    <lineage>
        <taxon>Bacteria</taxon>
        <taxon>Candidatus Woykeibacteriota</taxon>
    </lineage>
</organism>
<comment type="subcellular location">
    <subcellularLocation>
        <location evidence="5">Cytoplasm</location>
    </subcellularLocation>
</comment>
<dbReference type="Gene3D" id="1.10.8.10">
    <property type="entry name" value="DNA helicase RuvA subunit, C-terminal domain"/>
    <property type="match status" value="1"/>
</dbReference>
<dbReference type="STRING" id="1802596.A2Z11_02600"/>
<dbReference type="Proteomes" id="UP000176389">
    <property type="component" value="Unassembled WGS sequence"/>
</dbReference>
<dbReference type="PANTHER" id="PTHR11741">
    <property type="entry name" value="ELONGATION FACTOR TS"/>
    <property type="match status" value="1"/>
</dbReference>
<evidence type="ECO:0000313" key="9">
    <source>
        <dbReference type="Proteomes" id="UP000176389"/>
    </source>
</evidence>
<proteinExistence type="inferred from homology"/>
<dbReference type="InterPro" id="IPR001816">
    <property type="entry name" value="Transl_elong_EFTs/EF1B"/>
</dbReference>
<keyword evidence="3 5" id="KW-0251">Elongation factor</keyword>
<evidence type="ECO:0000256" key="1">
    <source>
        <dbReference type="ARBA" id="ARBA00005532"/>
    </source>
</evidence>
<evidence type="ECO:0000256" key="2">
    <source>
        <dbReference type="ARBA" id="ARBA00016956"/>
    </source>
</evidence>
<dbReference type="AlphaFoldDB" id="A0A1G1WFL2"/>
<keyword evidence="4 5" id="KW-0648">Protein biosynthesis</keyword>
<comment type="caution">
    <text evidence="8">The sequence shown here is derived from an EMBL/GenBank/DDBJ whole genome shotgun (WGS) entry which is preliminary data.</text>
</comment>
<dbReference type="SUPFAM" id="SSF46934">
    <property type="entry name" value="UBA-like"/>
    <property type="match status" value="1"/>
</dbReference>
<protein>
    <recommendedName>
        <fullName evidence="2 5">Elongation factor Ts</fullName>
        <shortName evidence="5">EF-Ts</shortName>
    </recommendedName>
</protein>
<dbReference type="SUPFAM" id="SSF54713">
    <property type="entry name" value="Elongation factor Ts (EF-Ts), dimerisation domain"/>
    <property type="match status" value="1"/>
</dbReference>
<evidence type="ECO:0000256" key="5">
    <source>
        <dbReference type="HAMAP-Rule" id="MF_00050"/>
    </source>
</evidence>
<dbReference type="EMBL" id="MHCS01000021">
    <property type="protein sequence ID" value="OGY26485.1"/>
    <property type="molecule type" value="Genomic_DNA"/>
</dbReference>
<feature type="region of interest" description="Involved in Mg(2+) ion dislocation from EF-Tu" evidence="5">
    <location>
        <begin position="82"/>
        <end position="85"/>
    </location>
</feature>
<comment type="similarity">
    <text evidence="1 5">Belongs to the EF-Ts family.</text>
</comment>
<sequence length="153" mass="16998">MSDVSASEIKKLRNETGAPVMDVRQALQESSGDTKKAKEILKEKGLEKAASKAQRRTSAGLIETYVHSDGKIGVMVHLACETDFVARTSEFKKLAKELAMQVAAMNPSDIDEFLAQEYIRDLQKSIKELIAEVIAKTGENIQVRQIKRFSLND</sequence>
<feature type="domain" description="Translation elongation factor EFTs/EF1B dimerisation" evidence="7">
    <location>
        <begin position="73"/>
        <end position="150"/>
    </location>
</feature>
<comment type="function">
    <text evidence="5">Associates with the EF-Tu.GDP complex and induces the exchange of GDP to GTP. It remains bound to the aminoacyl-tRNA.EF-Tu.GTP complex up to the GTP hydrolysis stage on the ribosome.</text>
</comment>
<accession>A0A1G1WFL2</accession>
<dbReference type="HAMAP" id="MF_00050">
    <property type="entry name" value="EF_Ts"/>
    <property type="match status" value="1"/>
</dbReference>
<dbReference type="Gene3D" id="3.30.479.20">
    <property type="entry name" value="Elongation factor Ts, dimerisation domain"/>
    <property type="match status" value="1"/>
</dbReference>
<dbReference type="GO" id="GO:0005737">
    <property type="term" value="C:cytoplasm"/>
    <property type="evidence" value="ECO:0007669"/>
    <property type="project" value="UniProtKB-SubCell"/>
</dbReference>
<dbReference type="CDD" id="cd14275">
    <property type="entry name" value="UBA_EF-Ts"/>
    <property type="match status" value="1"/>
</dbReference>
<evidence type="ECO:0000256" key="6">
    <source>
        <dbReference type="SAM" id="MobiDB-lite"/>
    </source>
</evidence>
<dbReference type="GO" id="GO:0003746">
    <property type="term" value="F:translation elongation factor activity"/>
    <property type="evidence" value="ECO:0007669"/>
    <property type="project" value="UniProtKB-UniRule"/>
</dbReference>
<dbReference type="InterPro" id="IPR014039">
    <property type="entry name" value="Transl_elong_EFTs/EF1B_dimer"/>
</dbReference>
<dbReference type="PANTHER" id="PTHR11741:SF0">
    <property type="entry name" value="ELONGATION FACTOR TS, MITOCHONDRIAL"/>
    <property type="match status" value="1"/>
</dbReference>
<gene>
    <name evidence="5" type="primary">tsf</name>
    <name evidence="8" type="ORF">A2Z11_02600</name>
</gene>
<dbReference type="NCBIfam" id="TIGR00116">
    <property type="entry name" value="tsf"/>
    <property type="match status" value="1"/>
</dbReference>
<dbReference type="Pfam" id="PF00889">
    <property type="entry name" value="EF_TS"/>
    <property type="match status" value="1"/>
</dbReference>
<feature type="region of interest" description="Disordered" evidence="6">
    <location>
        <begin position="1"/>
        <end position="36"/>
    </location>
</feature>
<evidence type="ECO:0000256" key="4">
    <source>
        <dbReference type="ARBA" id="ARBA00022917"/>
    </source>
</evidence>
<evidence type="ECO:0000259" key="7">
    <source>
        <dbReference type="Pfam" id="PF00889"/>
    </source>
</evidence>
<dbReference type="FunFam" id="1.10.8.10:FF:000001">
    <property type="entry name" value="Elongation factor Ts"/>
    <property type="match status" value="1"/>
</dbReference>
<name>A0A1G1WFL2_9BACT</name>
<dbReference type="InterPro" id="IPR009060">
    <property type="entry name" value="UBA-like_sf"/>
</dbReference>
<keyword evidence="5" id="KW-0963">Cytoplasm</keyword>
<reference evidence="8 9" key="1">
    <citation type="journal article" date="2016" name="Nat. Commun.">
        <title>Thousands of microbial genomes shed light on interconnected biogeochemical processes in an aquifer system.</title>
        <authorList>
            <person name="Anantharaman K."/>
            <person name="Brown C.T."/>
            <person name="Hug L.A."/>
            <person name="Sharon I."/>
            <person name="Castelle C.J."/>
            <person name="Probst A.J."/>
            <person name="Thomas B.C."/>
            <person name="Singh A."/>
            <person name="Wilkins M.J."/>
            <person name="Karaoz U."/>
            <person name="Brodie E.L."/>
            <person name="Williams K.H."/>
            <person name="Hubbard S.S."/>
            <person name="Banfield J.F."/>
        </authorList>
    </citation>
    <scope>NUCLEOTIDE SEQUENCE [LARGE SCALE GENOMIC DNA]</scope>
</reference>
<evidence type="ECO:0000256" key="3">
    <source>
        <dbReference type="ARBA" id="ARBA00022768"/>
    </source>
</evidence>